<accession>A0AB38DAX4</accession>
<evidence type="ECO:0000313" key="2">
    <source>
        <dbReference type="Proteomes" id="UP000190366"/>
    </source>
</evidence>
<protein>
    <recommendedName>
        <fullName evidence="3">Helix-turn-helix domain-containing protein</fullName>
    </recommendedName>
</protein>
<dbReference type="RefSeq" id="WP_052526245.1">
    <property type="nucleotide sequence ID" value="NZ_CP065272.1"/>
</dbReference>
<dbReference type="AlphaFoldDB" id="A0AB38DAX4"/>
<proteinExistence type="predicted"/>
<gene>
    <name evidence="1" type="ORF">SAMEA2275630_00761</name>
</gene>
<sequence>MTEPPVGALDSEHAAKYCGISRVMLDREKRAGNICPKYVGTKPVYLIKELDRYLEALPSEPKSK</sequence>
<dbReference type="EMBL" id="FVQL01000001">
    <property type="protein sequence ID" value="SKY34018.1"/>
    <property type="molecule type" value="Genomic_DNA"/>
</dbReference>
<organism evidence="1 2">
    <name type="scientific">Mycobacteroides abscessus subsp. massiliense</name>
    <dbReference type="NCBI Taxonomy" id="1962118"/>
    <lineage>
        <taxon>Bacteria</taxon>
        <taxon>Bacillati</taxon>
        <taxon>Actinomycetota</taxon>
        <taxon>Actinomycetes</taxon>
        <taxon>Mycobacteriales</taxon>
        <taxon>Mycobacteriaceae</taxon>
        <taxon>Mycobacteroides</taxon>
        <taxon>Mycobacteroides abscessus</taxon>
    </lineage>
</organism>
<reference evidence="1 2" key="1">
    <citation type="submission" date="2016-11" db="EMBL/GenBank/DDBJ databases">
        <authorList>
            <consortium name="Pathogen Informatics"/>
        </authorList>
    </citation>
    <scope>NUCLEOTIDE SEQUENCE [LARGE SCALE GENOMIC DNA]</scope>
    <source>
        <strain evidence="1 2">1168</strain>
    </source>
</reference>
<evidence type="ECO:0000313" key="1">
    <source>
        <dbReference type="EMBL" id="SKY34018.1"/>
    </source>
</evidence>
<comment type="caution">
    <text evidence="1">The sequence shown here is derived from an EMBL/GenBank/DDBJ whole genome shotgun (WGS) entry which is preliminary data.</text>
</comment>
<dbReference type="Proteomes" id="UP000190366">
    <property type="component" value="Unassembled WGS sequence"/>
</dbReference>
<name>A0AB38DAX4_9MYCO</name>
<evidence type="ECO:0008006" key="3">
    <source>
        <dbReference type="Google" id="ProtNLM"/>
    </source>
</evidence>